<protein>
    <submittedName>
        <fullName evidence="3">Uncharacterized protein</fullName>
    </submittedName>
</protein>
<evidence type="ECO:0000313" key="2">
    <source>
        <dbReference type="EMBL" id="KAA1094612.1"/>
    </source>
</evidence>
<comment type="caution">
    <text evidence="3">The sequence shown here is derived from an EMBL/GenBank/DDBJ whole genome shotgun (WGS) entry which is preliminary data.</text>
</comment>
<dbReference type="EMBL" id="VSWC01000079">
    <property type="protein sequence ID" value="KAA1094612.1"/>
    <property type="molecule type" value="Genomic_DNA"/>
</dbReference>
<reference evidence="4 5" key="1">
    <citation type="submission" date="2019-05" db="EMBL/GenBank/DDBJ databases">
        <title>Emergence of the Ug99 lineage of the wheat stem rust pathogen through somatic hybridization.</title>
        <authorList>
            <person name="Li F."/>
            <person name="Upadhyaya N.M."/>
            <person name="Sperschneider J."/>
            <person name="Matny O."/>
            <person name="Nguyen-Phuc H."/>
            <person name="Mago R."/>
            <person name="Raley C."/>
            <person name="Miller M.E."/>
            <person name="Silverstein K.A.T."/>
            <person name="Henningsen E."/>
            <person name="Hirsch C.D."/>
            <person name="Visser B."/>
            <person name="Pretorius Z.A."/>
            <person name="Steffenson B.J."/>
            <person name="Schwessinger B."/>
            <person name="Dodds P.N."/>
            <person name="Figueroa M."/>
        </authorList>
    </citation>
    <scope>NUCLEOTIDE SEQUENCE [LARGE SCALE GENOMIC DNA]</scope>
    <source>
        <strain evidence="2">21-0</strain>
        <strain evidence="3 5">Ug99</strain>
    </source>
</reference>
<accession>A0A5B0RWU3</accession>
<evidence type="ECO:0000313" key="4">
    <source>
        <dbReference type="Proteomes" id="UP000324748"/>
    </source>
</evidence>
<dbReference type="Proteomes" id="UP000324748">
    <property type="component" value="Unassembled WGS sequence"/>
</dbReference>
<dbReference type="AlphaFoldDB" id="A0A5B0RWU3"/>
<evidence type="ECO:0000313" key="3">
    <source>
        <dbReference type="EMBL" id="KAA1128974.1"/>
    </source>
</evidence>
<organism evidence="3 5">
    <name type="scientific">Puccinia graminis f. sp. tritici</name>
    <dbReference type="NCBI Taxonomy" id="56615"/>
    <lineage>
        <taxon>Eukaryota</taxon>
        <taxon>Fungi</taxon>
        <taxon>Dikarya</taxon>
        <taxon>Basidiomycota</taxon>
        <taxon>Pucciniomycotina</taxon>
        <taxon>Pucciniomycetes</taxon>
        <taxon>Pucciniales</taxon>
        <taxon>Pucciniaceae</taxon>
        <taxon>Puccinia</taxon>
    </lineage>
</organism>
<evidence type="ECO:0000256" key="1">
    <source>
        <dbReference type="SAM" id="MobiDB-lite"/>
    </source>
</evidence>
<name>A0A5B0RWU3_PUCGR</name>
<keyword evidence="4" id="KW-1185">Reference proteome</keyword>
<feature type="compositionally biased region" description="Low complexity" evidence="1">
    <location>
        <begin position="21"/>
        <end position="34"/>
    </location>
</feature>
<proteinExistence type="predicted"/>
<dbReference type="EMBL" id="VDEP01000138">
    <property type="protein sequence ID" value="KAA1128974.1"/>
    <property type="molecule type" value="Genomic_DNA"/>
</dbReference>
<dbReference type="Proteomes" id="UP000325313">
    <property type="component" value="Unassembled WGS sequence"/>
</dbReference>
<gene>
    <name evidence="2" type="ORF">PGT21_026621</name>
    <name evidence="3" type="ORF">PGTUg99_016677</name>
</gene>
<feature type="region of interest" description="Disordered" evidence="1">
    <location>
        <begin position="1"/>
        <end position="34"/>
    </location>
</feature>
<evidence type="ECO:0000313" key="5">
    <source>
        <dbReference type="Proteomes" id="UP000325313"/>
    </source>
</evidence>
<sequence>MRCILRGGVSGGEGKGLWENSSSPSPRLSSPPSTSYTYAPVSLLILLALLTPTPPCGTIKFFDTAVELLNNQKQSLEGK</sequence>